<dbReference type="STRING" id="13035.Dacsa_3227"/>
<dbReference type="EMBL" id="CP003944">
    <property type="protein sequence ID" value="AFZ51746.1"/>
    <property type="molecule type" value="Genomic_DNA"/>
</dbReference>
<organism evidence="1 2">
    <name type="scientific">Dactylococcopsis salina (strain PCC 8305)</name>
    <name type="common">Myxobactron salinum</name>
    <dbReference type="NCBI Taxonomy" id="13035"/>
    <lineage>
        <taxon>Bacteria</taxon>
        <taxon>Bacillati</taxon>
        <taxon>Cyanobacteriota</taxon>
        <taxon>Cyanophyceae</taxon>
        <taxon>Nodosilineales</taxon>
        <taxon>Cymatolegaceae</taxon>
        <taxon>Dactylococcopsis</taxon>
    </lineage>
</organism>
<dbReference type="HOGENOM" id="CLU_089997_0_0_3"/>
<evidence type="ECO:0000313" key="1">
    <source>
        <dbReference type="EMBL" id="AFZ51746.1"/>
    </source>
</evidence>
<accession>K9YXT3</accession>
<dbReference type="RefSeq" id="WP_015230723.1">
    <property type="nucleotide sequence ID" value="NC_019780.1"/>
</dbReference>
<dbReference type="PATRIC" id="fig|13035.3.peg.3652"/>
<proteinExistence type="predicted"/>
<evidence type="ECO:0000313" key="2">
    <source>
        <dbReference type="Proteomes" id="UP000010482"/>
    </source>
</evidence>
<name>K9YXT3_DACS8</name>
<gene>
    <name evidence="1" type="ORF">Dacsa_3227</name>
</gene>
<dbReference type="KEGG" id="dsl:Dacsa_3227"/>
<keyword evidence="2" id="KW-1185">Reference proteome</keyword>
<dbReference type="AlphaFoldDB" id="K9YXT3"/>
<dbReference type="Proteomes" id="UP000010482">
    <property type="component" value="Chromosome"/>
</dbReference>
<dbReference type="eggNOG" id="COG1595">
    <property type="taxonomic scope" value="Bacteria"/>
</dbReference>
<protein>
    <submittedName>
        <fullName evidence="1">Uncharacterized protein</fullName>
    </submittedName>
</protein>
<reference evidence="1" key="1">
    <citation type="submission" date="2012-04" db="EMBL/GenBank/DDBJ databases">
        <title>Finished genome of Dactylococcopsis salina PCC 8305.</title>
        <authorList>
            <consortium name="US DOE Joint Genome Institute"/>
            <person name="Gugger M."/>
            <person name="Coursin T."/>
            <person name="Rippka R."/>
            <person name="Tandeau De Marsac N."/>
            <person name="Huntemann M."/>
            <person name="Wei C.-L."/>
            <person name="Han J."/>
            <person name="Detter J.C."/>
            <person name="Han C."/>
            <person name="Tapia R."/>
            <person name="Daligault H."/>
            <person name="Chen A."/>
            <person name="Krypides N."/>
            <person name="Mavromatis K."/>
            <person name="Markowitz V."/>
            <person name="Szeto E."/>
            <person name="Ivanova N."/>
            <person name="Ovchinnikova G."/>
            <person name="Pagani I."/>
            <person name="Pati A."/>
            <person name="Goodwin L."/>
            <person name="Peters L."/>
            <person name="Pitluck S."/>
            <person name="Woyke T."/>
            <person name="Kerfeld C."/>
        </authorList>
    </citation>
    <scope>NUCLEOTIDE SEQUENCE [LARGE SCALE GENOMIC DNA]</scope>
    <source>
        <strain evidence="1">PCC 8305</strain>
    </source>
</reference>
<dbReference type="OrthoDB" id="557511at2"/>
<sequence length="208" mass="24333">MQIPRFPETNHPLVQPLFHHSDLELLTLLQQHPEQGKYFTAIFCRYSPLIYTIIRHSARSRIQSDYLFAMIWRHLYYEMQSLNPEELETVGDNSLQSWLIKMAGVTLNQVELPPVESINYDLQAAPPPLWCHLEIALNKLPPIVRLMVLMAQTFHWSEARIAGYLQQIDEPLTVEEVKSGLEQGYQLLETALPDDIRMIYLYHESYQV</sequence>